<feature type="chain" id="PRO_5044718362" evidence="2">
    <location>
        <begin position="19"/>
        <end position="218"/>
    </location>
</feature>
<sequence>MRTLAVVLAATLALSACAAAPSSAPPSPAGAPDAPLLAEVQAPVNARVVTGEIPVASAAAEDLAVAPTPSGLRVPRLEIDMAVLGVGLDADGGMELRESAAEAGWFRAGGNPGGGLREGQNAVIAAHVDDGVIGRGPFASLREARPGDRVEVELTDGSVVVYQVDRVQQTSKREVDFSVVFGAAEGALVLVTCGGRWDADVRHYEDNVLVWAFPEDGR</sequence>
<organism evidence="4 5">
    <name type="scientific">Demequina lignilytica</name>
    <dbReference type="NCBI Taxonomy" id="3051663"/>
    <lineage>
        <taxon>Bacteria</taxon>
        <taxon>Bacillati</taxon>
        <taxon>Actinomycetota</taxon>
        <taxon>Actinomycetes</taxon>
        <taxon>Micrococcales</taxon>
        <taxon>Demequinaceae</taxon>
        <taxon>Demequina</taxon>
    </lineage>
</organism>
<proteinExistence type="predicted"/>
<dbReference type="PROSITE" id="PS51257">
    <property type="entry name" value="PROKAR_LIPOPROTEIN"/>
    <property type="match status" value="1"/>
</dbReference>
<evidence type="ECO:0000256" key="1">
    <source>
        <dbReference type="ARBA" id="ARBA00022801"/>
    </source>
</evidence>
<dbReference type="InterPro" id="IPR023365">
    <property type="entry name" value="Sortase_dom-sf"/>
</dbReference>
<evidence type="ECO:0000313" key="4">
    <source>
        <dbReference type="EMBL" id="MDN4488547.1"/>
    </source>
</evidence>
<gene>
    <name evidence="3" type="ORF">QQ002_05110</name>
    <name evidence="4" type="ORF">QQX10_10245</name>
</gene>
<dbReference type="InterPro" id="IPR005754">
    <property type="entry name" value="Sortase"/>
</dbReference>
<dbReference type="Proteomes" id="UP001172756">
    <property type="component" value="Unassembled WGS sequence"/>
</dbReference>
<evidence type="ECO:0000313" key="6">
    <source>
        <dbReference type="Proteomes" id="UP001172756"/>
    </source>
</evidence>
<protein>
    <submittedName>
        <fullName evidence="4">Class F sortase</fullName>
    </submittedName>
</protein>
<dbReference type="InterPro" id="IPR042001">
    <property type="entry name" value="Sortase_F"/>
</dbReference>
<keyword evidence="2" id="KW-0732">Signal</keyword>
<name>A0AAW7M481_9MICO</name>
<dbReference type="RefSeq" id="WP_301119398.1">
    <property type="nucleotide sequence ID" value="NZ_JAUHPX010000005.1"/>
</dbReference>
<accession>A0AAW7M481</accession>
<dbReference type="EMBL" id="JAUHPX010000005">
    <property type="protein sequence ID" value="MDN4488547.1"/>
    <property type="molecule type" value="Genomic_DNA"/>
</dbReference>
<dbReference type="Gene3D" id="2.40.260.10">
    <property type="entry name" value="Sortase"/>
    <property type="match status" value="1"/>
</dbReference>
<reference evidence="3 6" key="2">
    <citation type="submission" date="2023-06" db="EMBL/GenBank/DDBJ databases">
        <title>SYSU T0a273.</title>
        <authorList>
            <person name="Gao L."/>
            <person name="Fang B.-Z."/>
            <person name="Li W.-J."/>
        </authorList>
    </citation>
    <scope>NUCLEOTIDE SEQUENCE [LARGE SCALE GENOMIC DNA]</scope>
    <source>
        <strain evidence="3 6">SYSU T0a273</strain>
    </source>
</reference>
<keyword evidence="1" id="KW-0378">Hydrolase</keyword>
<dbReference type="GO" id="GO:0016787">
    <property type="term" value="F:hydrolase activity"/>
    <property type="evidence" value="ECO:0007669"/>
    <property type="project" value="UniProtKB-KW"/>
</dbReference>
<evidence type="ECO:0000256" key="2">
    <source>
        <dbReference type="SAM" id="SignalP"/>
    </source>
</evidence>
<comment type="caution">
    <text evidence="4">The sequence shown here is derived from an EMBL/GenBank/DDBJ whole genome shotgun (WGS) entry which is preliminary data.</text>
</comment>
<dbReference type="Pfam" id="PF04203">
    <property type="entry name" value="Sortase"/>
    <property type="match status" value="1"/>
</dbReference>
<dbReference type="CDD" id="cd05829">
    <property type="entry name" value="Sortase_F"/>
    <property type="match status" value="1"/>
</dbReference>
<reference evidence="4" key="1">
    <citation type="submission" date="2023-06" db="EMBL/GenBank/DDBJ databases">
        <title>Sysu t00039.</title>
        <authorList>
            <person name="Gao L."/>
            <person name="Fang B.-Z."/>
            <person name="Li W.-J."/>
        </authorList>
    </citation>
    <scope>NUCLEOTIDE SEQUENCE</scope>
    <source>
        <strain evidence="4">SYSU T00039</strain>
    </source>
</reference>
<dbReference type="SUPFAM" id="SSF63817">
    <property type="entry name" value="Sortase"/>
    <property type="match status" value="1"/>
</dbReference>
<keyword evidence="5" id="KW-1185">Reference proteome</keyword>
<dbReference type="EMBL" id="JAUHQB010000002">
    <property type="protein sequence ID" value="MDN4482917.1"/>
    <property type="molecule type" value="Genomic_DNA"/>
</dbReference>
<dbReference type="AlphaFoldDB" id="A0AAW7M481"/>
<evidence type="ECO:0000313" key="5">
    <source>
        <dbReference type="Proteomes" id="UP001172737"/>
    </source>
</evidence>
<feature type="signal peptide" evidence="2">
    <location>
        <begin position="1"/>
        <end position="18"/>
    </location>
</feature>
<evidence type="ECO:0000313" key="3">
    <source>
        <dbReference type="EMBL" id="MDN4482917.1"/>
    </source>
</evidence>
<dbReference type="Proteomes" id="UP001172737">
    <property type="component" value="Unassembled WGS sequence"/>
</dbReference>